<comment type="caution">
    <text evidence="11">The sequence shown here is derived from an EMBL/GenBank/DDBJ whole genome shotgun (WGS) entry which is preliminary data.</text>
</comment>
<evidence type="ECO:0000256" key="1">
    <source>
        <dbReference type="ARBA" id="ARBA00006594"/>
    </source>
</evidence>
<dbReference type="InterPro" id="IPR051537">
    <property type="entry name" value="DNA_Adenine_Mtase"/>
</dbReference>
<dbReference type="EMBL" id="SOEG01000004">
    <property type="protein sequence ID" value="TDX52967.1"/>
    <property type="molecule type" value="Genomic_DNA"/>
</dbReference>
<dbReference type="GO" id="GO:0008170">
    <property type="term" value="F:N-methyltransferase activity"/>
    <property type="evidence" value="ECO:0007669"/>
    <property type="project" value="InterPro"/>
</dbReference>
<sequence length="498" mass="57353">MADNKVTFDELKSHLWESANILRGSIDSSDYKNYIFGMLFLKRLSDVFEEEALKLEAEYEDKELAWNDPDFHELFVPKRARWENLEKVSDDIGAEINKAFESLEENNPILEGVLVSIDFNDKERLPDDVLQQLIVHFSKLELGNKNLEDADLLGRAYEYLIRQFADDAGKKGGEFYTPRQVVKLLVEILDPKPDMRVYDPTCGSGGMLVYAAEHLEENGRDKKEVMLYGQEKNLNTWAICKMNMLLHGLPDAKIAKGDTMRDPKFTDNGELELFDRVIANPMWNQSSWSKKWLKDNEPYGRFPYGFPPANSGDWAWIQHMLASTTVDGRVGVVLDNGVLFRSRSEGKIRKKALQDDLIEAVIALPGNLFYNTSSPGCILILNKNKPAERKNKVIFIYGEEGYQEESNQNILREEDIAKILTAYNSWEDEEKYCRVVEIEEIKRNDFNLNVPRYVDTTEPEEPVNIDEVLSNLNKLEEERESIESRVSGYLRELGYNAE</sequence>
<evidence type="ECO:0000256" key="7">
    <source>
        <dbReference type="ARBA" id="ARBA00047942"/>
    </source>
</evidence>
<dbReference type="GO" id="GO:0009007">
    <property type="term" value="F:site-specific DNA-methyltransferase (adenine-specific) activity"/>
    <property type="evidence" value="ECO:0007669"/>
    <property type="project" value="UniProtKB-EC"/>
</dbReference>
<evidence type="ECO:0000256" key="3">
    <source>
        <dbReference type="ARBA" id="ARBA00022603"/>
    </source>
</evidence>
<dbReference type="GO" id="GO:0032259">
    <property type="term" value="P:methylation"/>
    <property type="evidence" value="ECO:0007669"/>
    <property type="project" value="UniProtKB-KW"/>
</dbReference>
<keyword evidence="12" id="KW-1185">Reference proteome</keyword>
<reference evidence="11 12" key="1">
    <citation type="submission" date="2019-03" db="EMBL/GenBank/DDBJ databases">
        <title>Subsurface microbial communities from deep shales in Ohio and West Virginia, USA.</title>
        <authorList>
            <person name="Wrighton K."/>
        </authorList>
    </citation>
    <scope>NUCLEOTIDE SEQUENCE [LARGE SCALE GENOMIC DNA]</scope>
    <source>
        <strain evidence="11 12">MSL 6dP</strain>
    </source>
</reference>
<keyword evidence="8" id="KW-0175">Coiled coil</keyword>
<evidence type="ECO:0000256" key="2">
    <source>
        <dbReference type="ARBA" id="ARBA00011900"/>
    </source>
</evidence>
<evidence type="ECO:0000259" key="9">
    <source>
        <dbReference type="Pfam" id="PF02384"/>
    </source>
</evidence>
<evidence type="ECO:0000259" key="10">
    <source>
        <dbReference type="Pfam" id="PF12161"/>
    </source>
</evidence>
<evidence type="ECO:0000256" key="4">
    <source>
        <dbReference type="ARBA" id="ARBA00022679"/>
    </source>
</evidence>
<dbReference type="InterPro" id="IPR038333">
    <property type="entry name" value="T1MK-like_N_sf"/>
</dbReference>
<dbReference type="AlphaFoldDB" id="A0A4R8H0Q7"/>
<dbReference type="InterPro" id="IPR022749">
    <property type="entry name" value="D12N6_MeTrfase_N"/>
</dbReference>
<keyword evidence="6" id="KW-0680">Restriction system</keyword>
<dbReference type="EC" id="2.1.1.72" evidence="2"/>
<evidence type="ECO:0000256" key="6">
    <source>
        <dbReference type="ARBA" id="ARBA00022747"/>
    </source>
</evidence>
<dbReference type="Gene3D" id="1.20.1260.30">
    <property type="match status" value="1"/>
</dbReference>
<feature type="coiled-coil region" evidence="8">
    <location>
        <begin position="465"/>
        <end position="492"/>
    </location>
</feature>
<dbReference type="RefSeq" id="WP_134115211.1">
    <property type="nucleotide sequence ID" value="NZ_SOEG01000004.1"/>
</dbReference>
<protein>
    <recommendedName>
        <fullName evidence="2">site-specific DNA-methyltransferase (adenine-specific)</fullName>
        <ecNumber evidence="2">2.1.1.72</ecNumber>
    </recommendedName>
</protein>
<dbReference type="PRINTS" id="PR00507">
    <property type="entry name" value="N12N6MTFRASE"/>
</dbReference>
<dbReference type="Pfam" id="PF12161">
    <property type="entry name" value="HsdM_N"/>
    <property type="match status" value="1"/>
</dbReference>
<dbReference type="GO" id="GO:0003677">
    <property type="term" value="F:DNA binding"/>
    <property type="evidence" value="ECO:0007669"/>
    <property type="project" value="InterPro"/>
</dbReference>
<organism evidence="11 12">
    <name type="scientific">Orenia marismortui</name>
    <dbReference type="NCBI Taxonomy" id="46469"/>
    <lineage>
        <taxon>Bacteria</taxon>
        <taxon>Bacillati</taxon>
        <taxon>Bacillota</taxon>
        <taxon>Clostridia</taxon>
        <taxon>Halanaerobiales</taxon>
        <taxon>Halobacteroidaceae</taxon>
        <taxon>Orenia</taxon>
    </lineage>
</organism>
<dbReference type="SUPFAM" id="SSF53335">
    <property type="entry name" value="S-adenosyl-L-methionine-dependent methyltransferases"/>
    <property type="match status" value="1"/>
</dbReference>
<proteinExistence type="inferred from homology"/>
<keyword evidence="3" id="KW-0489">Methyltransferase</keyword>
<dbReference type="GO" id="GO:0009307">
    <property type="term" value="P:DNA restriction-modification system"/>
    <property type="evidence" value="ECO:0007669"/>
    <property type="project" value="UniProtKB-KW"/>
</dbReference>
<dbReference type="Pfam" id="PF02384">
    <property type="entry name" value="N6_Mtase"/>
    <property type="match status" value="1"/>
</dbReference>
<comment type="catalytic activity">
    <reaction evidence="7">
        <text>a 2'-deoxyadenosine in DNA + S-adenosyl-L-methionine = an N(6)-methyl-2'-deoxyadenosine in DNA + S-adenosyl-L-homocysteine + H(+)</text>
        <dbReference type="Rhea" id="RHEA:15197"/>
        <dbReference type="Rhea" id="RHEA-COMP:12418"/>
        <dbReference type="Rhea" id="RHEA-COMP:12419"/>
        <dbReference type="ChEBI" id="CHEBI:15378"/>
        <dbReference type="ChEBI" id="CHEBI:57856"/>
        <dbReference type="ChEBI" id="CHEBI:59789"/>
        <dbReference type="ChEBI" id="CHEBI:90615"/>
        <dbReference type="ChEBI" id="CHEBI:90616"/>
        <dbReference type="EC" id="2.1.1.72"/>
    </reaction>
</comment>
<comment type="similarity">
    <text evidence="1">Belongs to the N(4)/N(6)-methyltransferase family.</text>
</comment>
<name>A0A4R8H0Q7_9FIRM</name>
<dbReference type="PANTHER" id="PTHR42933:SF3">
    <property type="entry name" value="TYPE I RESTRICTION ENZYME MJAVIII METHYLASE SUBUNIT"/>
    <property type="match status" value="1"/>
</dbReference>
<keyword evidence="4" id="KW-0808">Transferase</keyword>
<dbReference type="InterPro" id="IPR029063">
    <property type="entry name" value="SAM-dependent_MTases_sf"/>
</dbReference>
<dbReference type="Gene3D" id="3.40.50.150">
    <property type="entry name" value="Vaccinia Virus protein VP39"/>
    <property type="match status" value="1"/>
</dbReference>
<dbReference type="PANTHER" id="PTHR42933">
    <property type="entry name" value="SLR6095 PROTEIN"/>
    <property type="match status" value="1"/>
</dbReference>
<evidence type="ECO:0000256" key="8">
    <source>
        <dbReference type="SAM" id="Coils"/>
    </source>
</evidence>
<evidence type="ECO:0000313" key="11">
    <source>
        <dbReference type="EMBL" id="TDX52967.1"/>
    </source>
</evidence>
<accession>A0A4R8H0Q7</accession>
<keyword evidence="5" id="KW-0949">S-adenosyl-L-methionine</keyword>
<gene>
    <name evidence="11" type="ORF">C7959_10493</name>
</gene>
<feature type="domain" description="DNA methylase adenine-specific" evidence="9">
    <location>
        <begin position="149"/>
        <end position="461"/>
    </location>
</feature>
<evidence type="ECO:0000256" key="5">
    <source>
        <dbReference type="ARBA" id="ARBA00022691"/>
    </source>
</evidence>
<dbReference type="InterPro" id="IPR003356">
    <property type="entry name" value="DNA_methylase_A-5"/>
</dbReference>
<evidence type="ECO:0000313" key="12">
    <source>
        <dbReference type="Proteomes" id="UP000295832"/>
    </source>
</evidence>
<feature type="domain" description="N6 adenine-specific DNA methyltransferase N-terminal" evidence="10">
    <location>
        <begin position="11"/>
        <end position="137"/>
    </location>
</feature>
<dbReference type="Proteomes" id="UP000295832">
    <property type="component" value="Unassembled WGS sequence"/>
</dbReference>